<feature type="domain" description="DCUN1" evidence="18">
    <location>
        <begin position="598"/>
        <end position="786"/>
    </location>
</feature>
<keyword evidence="9" id="KW-0735">Signal-anchor</keyword>
<reference evidence="19" key="1">
    <citation type="submission" date="2025-08" db="UniProtKB">
        <authorList>
            <consortium name="Ensembl"/>
        </authorList>
    </citation>
    <scope>IDENTIFICATION</scope>
</reference>
<comment type="pathway">
    <text evidence="3">Protein modification; protein glycosylation.</text>
</comment>
<evidence type="ECO:0000256" key="15">
    <source>
        <dbReference type="ARBA" id="ARBA00039047"/>
    </source>
</evidence>
<dbReference type="Gene3D" id="3.90.550.50">
    <property type="match status" value="2"/>
</dbReference>
<keyword evidence="11" id="KW-0333">Golgi apparatus</keyword>
<evidence type="ECO:0000313" key="19">
    <source>
        <dbReference type="Ensembl" id="ENSSRHP00000097191.1"/>
    </source>
</evidence>
<dbReference type="PANTHER" id="PTHR11214">
    <property type="entry name" value="BETA-1,3-N-ACETYLGLUCOSAMINYLTRANSFERASE"/>
    <property type="match status" value="1"/>
</dbReference>
<comment type="catalytic activity">
    <reaction evidence="16">
        <text>a neolactoside nLc4Cer(d18:1(4E)) + UDP-N-acetyl-alpha-D-glucosamine = a neolactoside IV(3)-beta-GlcNAc-nLc4Cer(d18:1(4E)) + UDP + H(+)</text>
        <dbReference type="Rhea" id="RHEA:23004"/>
        <dbReference type="ChEBI" id="CHEBI:15378"/>
        <dbReference type="ChEBI" id="CHEBI:17006"/>
        <dbReference type="ChEBI" id="CHEBI:57705"/>
        <dbReference type="ChEBI" id="CHEBI:58223"/>
        <dbReference type="ChEBI" id="CHEBI:142448"/>
    </reaction>
    <physiologicalReaction direction="left-to-right" evidence="16">
        <dbReference type="Rhea" id="RHEA:23005"/>
    </physiologicalReaction>
</comment>
<keyword evidence="10" id="KW-1133">Transmembrane helix</keyword>
<evidence type="ECO:0000256" key="7">
    <source>
        <dbReference type="ARBA" id="ARBA00022692"/>
    </source>
</evidence>
<dbReference type="FunFam" id="1.10.8.10:FF:000021">
    <property type="entry name" value="DCN1-like protein"/>
    <property type="match status" value="1"/>
</dbReference>
<keyword evidence="14" id="KW-0539">Nucleus</keyword>
<keyword evidence="12" id="KW-0472">Membrane</keyword>
<comment type="catalytic activity">
    <reaction evidence="17">
        <text>a beta-D-Gal-(1-&gt;4)-beta-D-Glc-(1&lt;-&gt;1)-Cer(d18:1(4E)) + UDP-N-acetyl-alpha-D-glucosamine = a beta-D-GlcNAc-(1-&gt;3)-beta-D-Gal-(1-&gt;4)-beta-D-Glc-(1&lt;-&gt;1)-Cer(d18:1(4E)) + UDP + H(+)</text>
        <dbReference type="Rhea" id="RHEA:13905"/>
        <dbReference type="ChEBI" id="CHEBI:15378"/>
        <dbReference type="ChEBI" id="CHEBI:17103"/>
        <dbReference type="ChEBI" id="CHEBI:17950"/>
        <dbReference type="ChEBI" id="CHEBI:57705"/>
        <dbReference type="ChEBI" id="CHEBI:58223"/>
        <dbReference type="EC" id="2.4.1.206"/>
    </reaction>
    <physiologicalReaction direction="left-to-right" evidence="17">
        <dbReference type="Rhea" id="RHEA:13906"/>
    </physiologicalReaction>
</comment>
<dbReference type="GO" id="GO:2000436">
    <property type="term" value="P:positive regulation of protein neddylation"/>
    <property type="evidence" value="ECO:0007669"/>
    <property type="project" value="UniProtKB-ARBA"/>
</dbReference>
<evidence type="ECO:0000256" key="8">
    <source>
        <dbReference type="ARBA" id="ARBA00022786"/>
    </source>
</evidence>
<evidence type="ECO:0000256" key="2">
    <source>
        <dbReference type="ARBA" id="ARBA00004323"/>
    </source>
</evidence>
<accession>A0A673MWF0</accession>
<dbReference type="InterPro" id="IPR005176">
    <property type="entry name" value="PONY_dom"/>
</dbReference>
<evidence type="ECO:0000256" key="5">
    <source>
        <dbReference type="ARBA" id="ARBA00022676"/>
    </source>
</evidence>
<dbReference type="InterPro" id="IPR009060">
    <property type="entry name" value="UBA-like_sf"/>
</dbReference>
<dbReference type="GO" id="GO:0000139">
    <property type="term" value="C:Golgi membrane"/>
    <property type="evidence" value="ECO:0007669"/>
    <property type="project" value="UniProtKB-SubCell"/>
</dbReference>
<evidence type="ECO:0000256" key="10">
    <source>
        <dbReference type="ARBA" id="ARBA00022989"/>
    </source>
</evidence>
<dbReference type="Pfam" id="PF03556">
    <property type="entry name" value="Cullin_binding"/>
    <property type="match status" value="1"/>
</dbReference>
<keyword evidence="20" id="KW-1185">Reference proteome</keyword>
<evidence type="ECO:0000259" key="18">
    <source>
        <dbReference type="PROSITE" id="PS51229"/>
    </source>
</evidence>
<dbReference type="CDD" id="cd14411">
    <property type="entry name" value="UBA_DCNL1"/>
    <property type="match status" value="1"/>
</dbReference>
<organism evidence="19 20">
    <name type="scientific">Sinocyclocheilus rhinocerous</name>
    <dbReference type="NCBI Taxonomy" id="307959"/>
    <lineage>
        <taxon>Eukaryota</taxon>
        <taxon>Metazoa</taxon>
        <taxon>Chordata</taxon>
        <taxon>Craniata</taxon>
        <taxon>Vertebrata</taxon>
        <taxon>Euteleostomi</taxon>
        <taxon>Actinopterygii</taxon>
        <taxon>Neopterygii</taxon>
        <taxon>Teleostei</taxon>
        <taxon>Ostariophysi</taxon>
        <taxon>Cypriniformes</taxon>
        <taxon>Cyprinidae</taxon>
        <taxon>Cyprininae</taxon>
        <taxon>Sinocyclocheilus</taxon>
    </lineage>
</organism>
<proteinExistence type="inferred from homology"/>
<dbReference type="SUPFAM" id="SSF46934">
    <property type="entry name" value="UBA-like"/>
    <property type="match status" value="1"/>
</dbReference>
<evidence type="ECO:0000256" key="6">
    <source>
        <dbReference type="ARBA" id="ARBA00022679"/>
    </source>
</evidence>
<comment type="subcellular location">
    <subcellularLocation>
        <location evidence="2">Golgi apparatus membrane</location>
        <topology evidence="2">Single-pass type II membrane protein</topology>
    </subcellularLocation>
    <subcellularLocation>
        <location evidence="1">Nucleus</location>
    </subcellularLocation>
</comment>
<protein>
    <recommendedName>
        <fullName evidence="15">lactosylceramide 1,3-N-acetyl-beta-D-glucosaminyltransferase</fullName>
        <ecNumber evidence="15">2.4.1.206</ecNumber>
    </recommendedName>
</protein>
<keyword evidence="7" id="KW-0812">Transmembrane</keyword>
<evidence type="ECO:0000256" key="11">
    <source>
        <dbReference type="ARBA" id="ARBA00023034"/>
    </source>
</evidence>
<gene>
    <name evidence="19" type="primary">LOC107722250</name>
</gene>
<evidence type="ECO:0000256" key="3">
    <source>
        <dbReference type="ARBA" id="ARBA00004922"/>
    </source>
</evidence>
<evidence type="ECO:0000256" key="13">
    <source>
        <dbReference type="ARBA" id="ARBA00023180"/>
    </source>
</evidence>
<dbReference type="FunFam" id="1.10.238.200:FF:000001">
    <property type="entry name" value="DCN1-like protein"/>
    <property type="match status" value="1"/>
</dbReference>
<dbReference type="Gene3D" id="1.10.238.200">
    <property type="entry name" value="Cullin, PONY binding domain"/>
    <property type="match status" value="1"/>
</dbReference>
<dbReference type="EC" id="2.4.1.206" evidence="15"/>
<name>A0A673MWF0_9TELE</name>
<evidence type="ECO:0000256" key="12">
    <source>
        <dbReference type="ARBA" id="ARBA00023136"/>
    </source>
</evidence>
<dbReference type="Pfam" id="PF14555">
    <property type="entry name" value="UBA_4"/>
    <property type="match status" value="1"/>
</dbReference>
<dbReference type="GO" id="GO:0030148">
    <property type="term" value="P:sphingolipid biosynthetic process"/>
    <property type="evidence" value="ECO:0007669"/>
    <property type="project" value="UniProtKB-ARBA"/>
</dbReference>
<dbReference type="GO" id="GO:0006493">
    <property type="term" value="P:protein O-linked glycosylation"/>
    <property type="evidence" value="ECO:0007669"/>
    <property type="project" value="TreeGrafter"/>
</dbReference>
<evidence type="ECO:0000313" key="20">
    <source>
        <dbReference type="Proteomes" id="UP000472270"/>
    </source>
</evidence>
<evidence type="ECO:0000256" key="4">
    <source>
        <dbReference type="ARBA" id="ARBA00008661"/>
    </source>
</evidence>
<evidence type="ECO:0000256" key="9">
    <source>
        <dbReference type="ARBA" id="ARBA00022968"/>
    </source>
</evidence>
<dbReference type="GO" id="GO:0097602">
    <property type="term" value="F:cullin family protein binding"/>
    <property type="evidence" value="ECO:0007669"/>
    <property type="project" value="UniProtKB-ARBA"/>
</dbReference>
<dbReference type="InterPro" id="IPR002659">
    <property type="entry name" value="Glyco_trans_31"/>
</dbReference>
<evidence type="ECO:0000256" key="17">
    <source>
        <dbReference type="ARBA" id="ARBA00049239"/>
    </source>
</evidence>
<comment type="similarity">
    <text evidence="4">Belongs to the glycosyltransferase 31 family.</text>
</comment>
<dbReference type="Ensembl" id="ENSSRHT00000099831.1">
    <property type="protein sequence ID" value="ENSSRHP00000097191.1"/>
    <property type="gene ID" value="ENSSRHG00000047747.1"/>
</dbReference>
<sequence>MIFLKMPRLKKKQLQLIIIGFSTVVLMAYWEKIDNNIVTHVMSFSYRYLLNSFTFINASFRVNPEDAIKYSNRRYLINHERKCGEKDVLLLLFVKSSSENFERRWAIRSTWGNEAYIERTLGVTVRVLFALGLHPEPEQRRRLQMQLLFEDQRYHDLIQQDFIDTFHNLTRKLLLQLGWKETYCHRAQFLMSADDDVFVHIPNLIHFLQGIGRSNGKNLWIGRVHRGSPPVRDKESKYYVSQDLYPWLSYPDYTPGSGYVLSRDVATKIYQAALTINASFHIDDVFLGICAKVIDIAPKDHAFFSGEGKAPYHPCIYNQMMTSHGHVSDIREMWKRVTEAEAGQIPSGLIRRLYWLGWKETYCHRAQFLMSADDDVFVHIPNLIHFLQGIGRSNGKNLWIGRVHRGSPPVRDKESKYYVSQDLYPWLSYPDYTPGSGYVLSRDVATKIYQAALTINASFHIDDVFLGICAKVIDIAPKDHAFFSGEGKAPYHPCIYNQMMTSHGHVSDIREMWMWETEAEAEAGQIPSGLIRRLYCTVAKNKLKSSQKDKVRQFMIFTQSNEKTALNCLSQNDWKLDVATDNFFQNPDLYIQNLKGTLDRKKLEQLYNRYRDPQDDNKIGIDGIQQFCDDLGLDPASVSVLLIAWKFRAATQCEFSKQEFMEGMAEQGCDNIEKLKAQLPRMEQELKDQGKFKDFYQFTFNFAKNPGQKGLDLEMAIAYWNLILAGRFKFLDLWNKFLLEHHKRSIPKDTWNLLLDFSTMITDDMSNYDEEGAWPVLIDDFVEFARPYIGTKSTAV</sequence>
<dbReference type="Gene3D" id="1.10.8.10">
    <property type="entry name" value="DNA helicase RuvA subunit, C-terminal domain"/>
    <property type="match status" value="1"/>
</dbReference>
<evidence type="ECO:0000256" key="1">
    <source>
        <dbReference type="ARBA" id="ARBA00004123"/>
    </source>
</evidence>
<keyword evidence="6" id="KW-0808">Transferase</keyword>
<dbReference type="Pfam" id="PF01762">
    <property type="entry name" value="Galactosyl_T"/>
    <property type="match status" value="2"/>
</dbReference>
<dbReference type="FunFam" id="1.10.238.10:FF:000030">
    <property type="entry name" value="DCN1-like protein"/>
    <property type="match status" value="1"/>
</dbReference>
<evidence type="ECO:0000256" key="14">
    <source>
        <dbReference type="ARBA" id="ARBA00023242"/>
    </source>
</evidence>
<keyword evidence="13" id="KW-0325">Glycoprotein</keyword>
<keyword evidence="8" id="KW-0833">Ubl conjugation pathway</keyword>
<dbReference type="PROSITE" id="PS51229">
    <property type="entry name" value="DCUN1"/>
    <property type="match status" value="1"/>
</dbReference>
<dbReference type="FunFam" id="3.90.550.50:FF:000019">
    <property type="entry name" value="Hexosyltransferase"/>
    <property type="match status" value="1"/>
</dbReference>
<dbReference type="InterPro" id="IPR042460">
    <property type="entry name" value="DCN1-like_PONY"/>
</dbReference>
<dbReference type="GO" id="GO:0005634">
    <property type="term" value="C:nucleus"/>
    <property type="evidence" value="ECO:0007669"/>
    <property type="project" value="UniProtKB-SubCell"/>
</dbReference>
<dbReference type="Gene3D" id="1.10.238.10">
    <property type="entry name" value="EF-hand"/>
    <property type="match status" value="1"/>
</dbReference>
<reference evidence="19" key="2">
    <citation type="submission" date="2025-09" db="UniProtKB">
        <authorList>
            <consortium name="Ensembl"/>
        </authorList>
    </citation>
    <scope>IDENTIFICATION</scope>
</reference>
<dbReference type="GO" id="GO:0047256">
    <property type="term" value="F:lactosylceramide 1,3-N-acetyl-beta-D-glucosaminyltransferase activity"/>
    <property type="evidence" value="ECO:0007669"/>
    <property type="project" value="UniProtKB-EC"/>
</dbReference>
<dbReference type="PANTHER" id="PTHR11214:SF21">
    <property type="entry name" value="LACTOSYLCERAMIDE 1,3-N-ACETYL-BETA-D-GLUCOSAMINYLTRANSFERASE"/>
    <property type="match status" value="1"/>
</dbReference>
<dbReference type="Proteomes" id="UP000472270">
    <property type="component" value="Unassembled WGS sequence"/>
</dbReference>
<evidence type="ECO:0000256" key="16">
    <source>
        <dbReference type="ARBA" id="ARBA00048750"/>
    </source>
</evidence>
<keyword evidence="5" id="KW-0328">Glycosyltransferase</keyword>
<dbReference type="AlphaFoldDB" id="A0A673MWF0"/>